<protein>
    <submittedName>
        <fullName evidence="2">Uncharacterized protein</fullName>
    </submittedName>
</protein>
<keyword evidence="3" id="KW-1185">Reference proteome</keyword>
<dbReference type="Proteomes" id="UP000652760">
    <property type="component" value="Unassembled WGS sequence"/>
</dbReference>
<evidence type="ECO:0000256" key="1">
    <source>
        <dbReference type="SAM" id="Coils"/>
    </source>
</evidence>
<dbReference type="EMBL" id="JAENHM010000081">
    <property type="protein sequence ID" value="MBK1842156.1"/>
    <property type="molecule type" value="Genomic_DNA"/>
</dbReference>
<name>A0ABS1FFF3_9PROT</name>
<evidence type="ECO:0000313" key="2">
    <source>
        <dbReference type="EMBL" id="MBK1842156.1"/>
    </source>
</evidence>
<keyword evidence="1" id="KW-0175">Coiled coil</keyword>
<comment type="caution">
    <text evidence="2">The sequence shown here is derived from an EMBL/GenBank/DDBJ whole genome shotgun (WGS) entry which is preliminary data.</text>
</comment>
<feature type="coiled-coil region" evidence="1">
    <location>
        <begin position="269"/>
        <end position="306"/>
    </location>
</feature>
<dbReference type="RefSeq" id="WP_200198828.1">
    <property type="nucleotide sequence ID" value="NZ_JAENHM010000081.1"/>
</dbReference>
<organism evidence="2 3">
    <name type="scientific">Azospirillum endophyticum</name>
    <dbReference type="NCBI Taxonomy" id="2800326"/>
    <lineage>
        <taxon>Bacteria</taxon>
        <taxon>Pseudomonadati</taxon>
        <taxon>Pseudomonadota</taxon>
        <taxon>Alphaproteobacteria</taxon>
        <taxon>Rhodospirillales</taxon>
        <taxon>Azospirillaceae</taxon>
        <taxon>Azospirillum</taxon>
    </lineage>
</organism>
<gene>
    <name evidence="2" type="ORF">JHL17_32650</name>
</gene>
<accession>A0ABS1FFF3</accession>
<evidence type="ECO:0000313" key="3">
    <source>
        <dbReference type="Proteomes" id="UP000652760"/>
    </source>
</evidence>
<sequence>MSEYQYYEFQAMDRPLSAGDQAALRAISSRARITAASFTNHYEWGDLKASPTEMMGRWFDLQVYMAFWSIRSFMVRLPRRLFDIELIQPYAVDWTLRAEQKGDGIVLAFTADDLEIDGEDDGSGWMAALAPLRAQLLEGDLRCLYLGWLLAVQRGEVDEDDAEAPRPPGLSRLDGALRAFADYVQLDQDLLAAAAAGDEQPSDPLTDEVLGAFIRALPAAEKDELLTRLACGDGATVPAELRRRCRKALTGTSGPPRPARRVGDLLSAAEAHAEERRRIEAERAAAERVRRERAEAETRSRRLDALATRVESAWRKVEDLIEAKRAAEYEEAVSLLLDLRALAQRDGRNEDFRTRIARLSARHARKRTLIDRLDQTGLLR</sequence>
<proteinExistence type="predicted"/>
<reference evidence="3" key="1">
    <citation type="submission" date="2021-01" db="EMBL/GenBank/DDBJ databases">
        <title>Genome public.</title>
        <authorList>
            <person name="Liu C."/>
            <person name="Sun Q."/>
        </authorList>
    </citation>
    <scope>NUCLEOTIDE SEQUENCE [LARGE SCALE GENOMIC DNA]</scope>
    <source>
        <strain evidence="3">YIM B02556</strain>
    </source>
</reference>